<proteinExistence type="predicted"/>
<dbReference type="Proteomes" id="UP000549394">
    <property type="component" value="Unassembled WGS sequence"/>
</dbReference>
<dbReference type="AlphaFoldDB" id="A0A7I8WEN2"/>
<reference evidence="1 2" key="1">
    <citation type="submission" date="2020-08" db="EMBL/GenBank/DDBJ databases">
        <authorList>
            <person name="Hejnol A."/>
        </authorList>
    </citation>
    <scope>NUCLEOTIDE SEQUENCE [LARGE SCALE GENOMIC DNA]</scope>
</reference>
<evidence type="ECO:0000313" key="2">
    <source>
        <dbReference type="Proteomes" id="UP000549394"/>
    </source>
</evidence>
<name>A0A7I8WEN2_9ANNE</name>
<gene>
    <name evidence="1" type="ORF">DGYR_LOCUS13835</name>
</gene>
<accession>A0A7I8WEN2</accession>
<comment type="caution">
    <text evidence="1">The sequence shown here is derived from an EMBL/GenBank/DDBJ whole genome shotgun (WGS) entry which is preliminary data.</text>
</comment>
<keyword evidence="2" id="KW-1185">Reference proteome</keyword>
<dbReference type="EMBL" id="CAJFCJ010000064">
    <property type="protein sequence ID" value="CAD5126597.1"/>
    <property type="molecule type" value="Genomic_DNA"/>
</dbReference>
<evidence type="ECO:0000313" key="1">
    <source>
        <dbReference type="EMBL" id="CAD5126597.1"/>
    </source>
</evidence>
<protein>
    <submittedName>
        <fullName evidence="1">DgyrCDS14685</fullName>
    </submittedName>
</protein>
<sequence length="128" mass="13679">MFMQLRVSYGASSLPLKYGVEIHVSSEQSSPTTVKIVGDEEDGICSLTQPDSAIATTNYVGSTHIGNDDMIITVTKTGSQESLLMVSNCMSGGKTFNTDIPVYFAVGAPSPWVSATGDPHFAQSVRKW</sequence>
<organism evidence="1 2">
    <name type="scientific">Dimorphilus gyrociliatus</name>
    <dbReference type="NCBI Taxonomy" id="2664684"/>
    <lineage>
        <taxon>Eukaryota</taxon>
        <taxon>Metazoa</taxon>
        <taxon>Spiralia</taxon>
        <taxon>Lophotrochozoa</taxon>
        <taxon>Annelida</taxon>
        <taxon>Polychaeta</taxon>
        <taxon>Polychaeta incertae sedis</taxon>
        <taxon>Dinophilidae</taxon>
        <taxon>Dimorphilus</taxon>
    </lineage>
</organism>